<evidence type="ECO:0000256" key="8">
    <source>
        <dbReference type="SAM" id="Phobius"/>
    </source>
</evidence>
<dbReference type="GO" id="GO:0046872">
    <property type="term" value="F:metal ion binding"/>
    <property type="evidence" value="ECO:0007669"/>
    <property type="project" value="UniProtKB-KW"/>
</dbReference>
<name>A0A1F7FFX0_UNCRA</name>
<evidence type="ECO:0000256" key="3">
    <source>
        <dbReference type="ARBA" id="ARBA00022801"/>
    </source>
</evidence>
<evidence type="ECO:0000256" key="5">
    <source>
        <dbReference type="ARBA" id="ARBA00023049"/>
    </source>
</evidence>
<accession>A0A1F7FFX0</accession>
<proteinExistence type="inferred from homology"/>
<feature type="domain" description="Peptidase M48" evidence="9">
    <location>
        <begin position="96"/>
        <end position="149"/>
    </location>
</feature>
<dbReference type="GO" id="GO:0006508">
    <property type="term" value="P:proteolysis"/>
    <property type="evidence" value="ECO:0007669"/>
    <property type="project" value="UniProtKB-KW"/>
</dbReference>
<keyword evidence="8" id="KW-0472">Membrane</keyword>
<evidence type="ECO:0000256" key="1">
    <source>
        <dbReference type="ARBA" id="ARBA00022670"/>
    </source>
</evidence>
<dbReference type="Proteomes" id="UP000179243">
    <property type="component" value="Unassembled WGS sequence"/>
</dbReference>
<comment type="cofactor">
    <cofactor evidence="6">
        <name>Zn(2+)</name>
        <dbReference type="ChEBI" id="CHEBI:29105"/>
    </cofactor>
    <text evidence="6">Binds 1 zinc ion per subunit.</text>
</comment>
<feature type="transmembrane region" description="Helical" evidence="8">
    <location>
        <begin position="42"/>
        <end position="70"/>
    </location>
</feature>
<dbReference type="InterPro" id="IPR001915">
    <property type="entry name" value="Peptidase_M48"/>
</dbReference>
<evidence type="ECO:0000313" key="10">
    <source>
        <dbReference type="EMBL" id="OGK05498.1"/>
    </source>
</evidence>
<sequence length="258" mass="29094">MITQPVNPAKGRGRFRGGSNPAPGRFSMEENTMDFAILIGKIFWGAIVSLGMILLVIILETTWNAIGHYLKVRRIQRRIKLLGFRDPTGVKIIDDGINSELAGNAAAGFDTSGNRCIKISKSLYESLTISEFNFVISHEIAHFINGDCRDDEEHRRLADANLFVRAILLPGIRKRHREKERRADIKALELLQAAGLPMHGGVAFVQRSVEEESKLWFIDRLWNSIYHTYPLSSKRVAYLAAEIKRLENSGITKKHDLA</sequence>
<evidence type="ECO:0000259" key="9">
    <source>
        <dbReference type="Pfam" id="PF01435"/>
    </source>
</evidence>
<keyword evidence="2" id="KW-0479">Metal-binding</keyword>
<evidence type="ECO:0000256" key="2">
    <source>
        <dbReference type="ARBA" id="ARBA00022723"/>
    </source>
</evidence>
<comment type="caution">
    <text evidence="10">The sequence shown here is derived from an EMBL/GenBank/DDBJ whole genome shotgun (WGS) entry which is preliminary data.</text>
</comment>
<dbReference type="GO" id="GO:0004222">
    <property type="term" value="F:metalloendopeptidase activity"/>
    <property type="evidence" value="ECO:0007669"/>
    <property type="project" value="InterPro"/>
</dbReference>
<evidence type="ECO:0000313" key="11">
    <source>
        <dbReference type="Proteomes" id="UP000179243"/>
    </source>
</evidence>
<comment type="similarity">
    <text evidence="6">Belongs to the peptidase M48 family.</text>
</comment>
<dbReference type="EMBL" id="MFYX01000055">
    <property type="protein sequence ID" value="OGK05498.1"/>
    <property type="molecule type" value="Genomic_DNA"/>
</dbReference>
<protein>
    <recommendedName>
        <fullName evidence="9">Peptidase M48 domain-containing protein</fullName>
    </recommendedName>
</protein>
<dbReference type="AlphaFoldDB" id="A0A1F7FFX0"/>
<keyword evidence="5 6" id="KW-0482">Metalloprotease</keyword>
<keyword evidence="1 6" id="KW-0645">Protease</keyword>
<dbReference type="Gene3D" id="3.30.2010.10">
    <property type="entry name" value="Metalloproteases ('zincins'), catalytic domain"/>
    <property type="match status" value="1"/>
</dbReference>
<gene>
    <name evidence="10" type="ORF">A2519_05255</name>
</gene>
<keyword evidence="4 6" id="KW-0862">Zinc</keyword>
<keyword evidence="3 6" id="KW-0378">Hydrolase</keyword>
<organism evidence="10 11">
    <name type="scientific">Candidatus Raymondbacteria bacterium RIFOXYD12_FULL_49_13</name>
    <dbReference type="NCBI Taxonomy" id="1817890"/>
    <lineage>
        <taxon>Bacteria</taxon>
        <taxon>Raymondiibacteriota</taxon>
    </lineage>
</organism>
<feature type="region of interest" description="Disordered" evidence="7">
    <location>
        <begin position="1"/>
        <end position="25"/>
    </location>
</feature>
<evidence type="ECO:0000256" key="4">
    <source>
        <dbReference type="ARBA" id="ARBA00022833"/>
    </source>
</evidence>
<evidence type="ECO:0000256" key="6">
    <source>
        <dbReference type="RuleBase" id="RU003983"/>
    </source>
</evidence>
<reference evidence="10 11" key="1">
    <citation type="journal article" date="2016" name="Nat. Commun.">
        <title>Thousands of microbial genomes shed light on interconnected biogeochemical processes in an aquifer system.</title>
        <authorList>
            <person name="Anantharaman K."/>
            <person name="Brown C.T."/>
            <person name="Hug L.A."/>
            <person name="Sharon I."/>
            <person name="Castelle C.J."/>
            <person name="Probst A.J."/>
            <person name="Thomas B.C."/>
            <person name="Singh A."/>
            <person name="Wilkins M.J."/>
            <person name="Karaoz U."/>
            <person name="Brodie E.L."/>
            <person name="Williams K.H."/>
            <person name="Hubbard S.S."/>
            <person name="Banfield J.F."/>
        </authorList>
    </citation>
    <scope>NUCLEOTIDE SEQUENCE [LARGE SCALE GENOMIC DNA]</scope>
</reference>
<evidence type="ECO:0000256" key="7">
    <source>
        <dbReference type="SAM" id="MobiDB-lite"/>
    </source>
</evidence>
<keyword evidence="8" id="KW-0812">Transmembrane</keyword>
<dbReference type="Pfam" id="PF01435">
    <property type="entry name" value="Peptidase_M48"/>
    <property type="match status" value="1"/>
</dbReference>
<keyword evidence="8" id="KW-1133">Transmembrane helix</keyword>